<evidence type="ECO:0000259" key="5">
    <source>
        <dbReference type="PROSITE" id="PS51192"/>
    </source>
</evidence>
<feature type="domain" description="Helicase ATP-binding" evidence="5">
    <location>
        <begin position="39"/>
        <end position="195"/>
    </location>
</feature>
<evidence type="ECO:0000256" key="3">
    <source>
        <dbReference type="ARBA" id="ARBA00022806"/>
    </source>
</evidence>
<evidence type="ECO:0000313" key="7">
    <source>
        <dbReference type="EMBL" id="SQI29134.1"/>
    </source>
</evidence>
<keyword evidence="1" id="KW-0547">Nucleotide-binding</keyword>
<keyword evidence="4" id="KW-0067">ATP-binding</keyword>
<dbReference type="PANTHER" id="PTHR12131">
    <property type="entry name" value="ATP-DEPENDENT RNA AND DNA HELICASE"/>
    <property type="match status" value="1"/>
</dbReference>
<dbReference type="InterPro" id="IPR050699">
    <property type="entry name" value="RNA-DNA_Helicase"/>
</dbReference>
<accession>A0A2X4WYC1</accession>
<dbReference type="SMART" id="SM00487">
    <property type="entry name" value="DEXDc"/>
    <property type="match status" value="1"/>
</dbReference>
<feature type="domain" description="Helicase C-terminal" evidence="6">
    <location>
        <begin position="219"/>
        <end position="404"/>
    </location>
</feature>
<dbReference type="GO" id="GO:0004386">
    <property type="term" value="F:helicase activity"/>
    <property type="evidence" value="ECO:0007669"/>
    <property type="project" value="UniProtKB-KW"/>
</dbReference>
<dbReference type="RefSeq" id="WP_072698493.1">
    <property type="nucleotide sequence ID" value="NZ_JAFBBL010000001.1"/>
</dbReference>
<dbReference type="EMBL" id="LS483468">
    <property type="protein sequence ID" value="SQI29134.1"/>
    <property type="molecule type" value="Genomic_DNA"/>
</dbReference>
<dbReference type="InterPro" id="IPR001650">
    <property type="entry name" value="Helicase_C-like"/>
</dbReference>
<dbReference type="KEGG" id="rcr:NCTC10994_00817"/>
<dbReference type="Pfam" id="PF00271">
    <property type="entry name" value="Helicase_C"/>
    <property type="match status" value="1"/>
</dbReference>
<dbReference type="Proteomes" id="UP000249091">
    <property type="component" value="Chromosome 1"/>
</dbReference>
<organism evidence="7 8">
    <name type="scientific">Rhodococcus coprophilus</name>
    <dbReference type="NCBI Taxonomy" id="38310"/>
    <lineage>
        <taxon>Bacteria</taxon>
        <taxon>Bacillati</taxon>
        <taxon>Actinomycetota</taxon>
        <taxon>Actinomycetes</taxon>
        <taxon>Mycobacteriales</taxon>
        <taxon>Nocardiaceae</taxon>
        <taxon>Rhodococcus</taxon>
    </lineage>
</organism>
<dbReference type="GO" id="GO:0005524">
    <property type="term" value="F:ATP binding"/>
    <property type="evidence" value="ECO:0007669"/>
    <property type="project" value="UniProtKB-KW"/>
</dbReference>
<evidence type="ECO:0000259" key="6">
    <source>
        <dbReference type="PROSITE" id="PS51194"/>
    </source>
</evidence>
<dbReference type="GO" id="GO:0003676">
    <property type="term" value="F:nucleic acid binding"/>
    <property type="evidence" value="ECO:0007669"/>
    <property type="project" value="InterPro"/>
</dbReference>
<protein>
    <submittedName>
        <fullName evidence="7">Dead/deah box helicase</fullName>
    </submittedName>
</protein>
<dbReference type="PROSITE" id="PS51192">
    <property type="entry name" value="HELICASE_ATP_BIND_1"/>
    <property type="match status" value="1"/>
</dbReference>
<dbReference type="Pfam" id="PF12029">
    <property type="entry name" value="DUF3516"/>
    <property type="match status" value="1"/>
</dbReference>
<proteinExistence type="predicted"/>
<evidence type="ECO:0000256" key="2">
    <source>
        <dbReference type="ARBA" id="ARBA00022801"/>
    </source>
</evidence>
<evidence type="ECO:0000256" key="4">
    <source>
        <dbReference type="ARBA" id="ARBA00022840"/>
    </source>
</evidence>
<evidence type="ECO:0000313" key="8">
    <source>
        <dbReference type="Proteomes" id="UP000249091"/>
    </source>
</evidence>
<dbReference type="InterPro" id="IPR027417">
    <property type="entry name" value="P-loop_NTPase"/>
</dbReference>
<dbReference type="InterPro" id="IPR021904">
    <property type="entry name" value="DUF3516"/>
</dbReference>
<dbReference type="InterPro" id="IPR011545">
    <property type="entry name" value="DEAD/DEAH_box_helicase_dom"/>
</dbReference>
<keyword evidence="3 7" id="KW-0347">Helicase</keyword>
<dbReference type="PANTHER" id="PTHR12131:SF1">
    <property type="entry name" value="ATP-DEPENDENT RNA HELICASE SUPV3L1, MITOCHONDRIAL-RELATED"/>
    <property type="match status" value="1"/>
</dbReference>
<gene>
    <name evidence="7" type="ORF">NCTC10994_00817</name>
</gene>
<dbReference type="Pfam" id="PF00270">
    <property type="entry name" value="DEAD"/>
    <property type="match status" value="1"/>
</dbReference>
<dbReference type="InterPro" id="IPR014001">
    <property type="entry name" value="Helicase_ATP-bd"/>
</dbReference>
<dbReference type="SUPFAM" id="SSF52540">
    <property type="entry name" value="P-loop containing nucleoside triphosphate hydrolases"/>
    <property type="match status" value="1"/>
</dbReference>
<keyword evidence="8" id="KW-1185">Reference proteome</keyword>
<evidence type="ECO:0000256" key="1">
    <source>
        <dbReference type="ARBA" id="ARBA00022741"/>
    </source>
</evidence>
<dbReference type="STRING" id="1219011.GCA_001895045_00537"/>
<dbReference type="SMART" id="SM00490">
    <property type="entry name" value="HELICc"/>
    <property type="match status" value="1"/>
</dbReference>
<name>A0A2X4WYC1_9NOCA</name>
<keyword evidence="2" id="KW-0378">Hydrolase</keyword>
<dbReference type="Gene3D" id="3.40.50.300">
    <property type="entry name" value="P-loop containing nucleotide triphosphate hydrolases"/>
    <property type="match status" value="2"/>
</dbReference>
<dbReference type="AlphaFoldDB" id="A0A2X4WYC1"/>
<dbReference type="PROSITE" id="PS51194">
    <property type="entry name" value="HELICASE_CTER"/>
    <property type="match status" value="1"/>
</dbReference>
<dbReference type="GO" id="GO:0016787">
    <property type="term" value="F:hydrolase activity"/>
    <property type="evidence" value="ECO:0007669"/>
    <property type="project" value="UniProtKB-KW"/>
</dbReference>
<sequence length="834" mass="92012">MLLPDLIPDPVDDDALFDAFASWTTDRGLTLYPAQEEALLELVSGSHVILATPTGSGKSMVAIGAHFFALAAGKRTFYTAPIKALVSEKFFALCEVFGADRVGMMTGDASVNPTAPIVCATAEIVANLALREGADSDIGQVVMDEFHFYSEPGRGWAWQVPLIELPDAQFLLMSATLGDVSFLQKDLTRRTGRPTVEVAGSERPVPLTFSYSQAPIGEAIEELVTTHQAPVYVVHFTQAAALERAQALTSVNLCSKTEKEAIAAAIGDFRFSTGFGKTLSRLVRHGIGVHHAGMLPKYRRLIEKLAQDGLLKVICGTDTLGVGINVPIRTVLLTGLTKYDGTRTRQLKAREFHQIAGRAGRAGYDTMGTVVVQAPEHEIENVRALAKAGEDPKKRRKVQRKKAPEGFVSWGEGTFEKLIVASPEPMQSRFAVSNSMLLNVIARPGNCFQAMRHLLEDNHEPRPAQRKHILKAVSLYRGLLQAGVVQQLDEPDEYGRMARLTVDLQRDFALNQPLSPFALAAIELLDIEAPDYALDVVSVIESTLDDPRQILMAQQHAARGEAVAQMKADGIEYDERMELLEEITWPKPLADLLDPAFETYRGGHPWVAETPLSPKSVVRDMIERAMTFSELVSHYGLARSEGLVLRYLADAYRALRQTVPDVARTEDLEDIIEWLGELIRQVDSSLLDEWESLTNPGVESDDQQVAFGADVPRPLSANTRAFKVMVRNAMFKRVELAARRRWNDLAELGDGLDADDWEDLLELYFDEYSEIGTGPDARGPQLFSVVMDTEVWRVRQTLHDPQGDHGWALLGEVNLAESDAAGEVVFDEFEVAEG</sequence>
<reference evidence="7 8" key="1">
    <citation type="submission" date="2018-06" db="EMBL/GenBank/DDBJ databases">
        <authorList>
            <consortium name="Pathogen Informatics"/>
            <person name="Doyle S."/>
        </authorList>
    </citation>
    <scope>NUCLEOTIDE SEQUENCE [LARGE SCALE GENOMIC DNA]</scope>
    <source>
        <strain evidence="7 8">NCTC10994</strain>
    </source>
</reference>